<evidence type="ECO:0000313" key="3">
    <source>
        <dbReference type="Proteomes" id="UP000646244"/>
    </source>
</evidence>
<keyword evidence="1" id="KW-0732">Signal</keyword>
<dbReference type="EMBL" id="BMVB01000013">
    <property type="protein sequence ID" value="GHC58621.1"/>
    <property type="molecule type" value="Genomic_DNA"/>
</dbReference>
<evidence type="ECO:0000256" key="1">
    <source>
        <dbReference type="SAM" id="SignalP"/>
    </source>
</evidence>
<sequence>MRRRISALALTAALAGGVVFTALPASTASAATATCKPAEMRQNIANLRAKAKRMKHEGEPEAARRANAQADAIQKRLNQCLKTENESSKRWS</sequence>
<feature type="chain" id="PRO_5037180398" description="Secreted protein" evidence="1">
    <location>
        <begin position="31"/>
        <end position="92"/>
    </location>
</feature>
<reference evidence="2" key="1">
    <citation type="journal article" date="2014" name="Int. J. Syst. Evol. Microbiol.">
        <title>Complete genome sequence of Corynebacterium casei LMG S-19264T (=DSM 44701T), isolated from a smear-ripened cheese.</title>
        <authorList>
            <consortium name="US DOE Joint Genome Institute (JGI-PGF)"/>
            <person name="Walter F."/>
            <person name="Albersmeier A."/>
            <person name="Kalinowski J."/>
            <person name="Ruckert C."/>
        </authorList>
    </citation>
    <scope>NUCLEOTIDE SEQUENCE</scope>
    <source>
        <strain evidence="2">JCM 4633</strain>
    </source>
</reference>
<name>A0A918TRC9_STRCJ</name>
<gene>
    <name evidence="2" type="ORF">GCM10010507_39170</name>
</gene>
<feature type="signal peptide" evidence="1">
    <location>
        <begin position="1"/>
        <end position="30"/>
    </location>
</feature>
<reference evidence="2" key="2">
    <citation type="submission" date="2020-09" db="EMBL/GenBank/DDBJ databases">
        <authorList>
            <person name="Sun Q."/>
            <person name="Ohkuma M."/>
        </authorList>
    </citation>
    <scope>NUCLEOTIDE SEQUENCE</scope>
    <source>
        <strain evidence="2">JCM 4633</strain>
    </source>
</reference>
<evidence type="ECO:0000313" key="2">
    <source>
        <dbReference type="EMBL" id="GHC58621.1"/>
    </source>
</evidence>
<protein>
    <recommendedName>
        <fullName evidence="4">Secreted protein</fullName>
    </recommendedName>
</protein>
<proteinExistence type="predicted"/>
<dbReference type="AlphaFoldDB" id="A0A918TRC9"/>
<dbReference type="RefSeq" id="WP_190111137.1">
    <property type="nucleotide sequence ID" value="NZ_BMVB01000013.1"/>
</dbReference>
<evidence type="ECO:0008006" key="4">
    <source>
        <dbReference type="Google" id="ProtNLM"/>
    </source>
</evidence>
<comment type="caution">
    <text evidence="2">The sequence shown here is derived from an EMBL/GenBank/DDBJ whole genome shotgun (WGS) entry which is preliminary data.</text>
</comment>
<accession>A0A918TRC9</accession>
<dbReference type="Proteomes" id="UP000646244">
    <property type="component" value="Unassembled WGS sequence"/>
</dbReference>
<organism evidence="2 3">
    <name type="scientific">Streptomyces cinnamoneus</name>
    <name type="common">Streptoverticillium cinnamoneum</name>
    <dbReference type="NCBI Taxonomy" id="53446"/>
    <lineage>
        <taxon>Bacteria</taxon>
        <taxon>Bacillati</taxon>
        <taxon>Actinomycetota</taxon>
        <taxon>Actinomycetes</taxon>
        <taxon>Kitasatosporales</taxon>
        <taxon>Streptomycetaceae</taxon>
        <taxon>Streptomyces</taxon>
        <taxon>Streptomyces cinnamoneus group</taxon>
    </lineage>
</organism>